<reference evidence="12" key="2">
    <citation type="submission" date="2020-11" db="EMBL/GenBank/DDBJ databases">
        <authorList>
            <person name="McCartney M.A."/>
            <person name="Auch B."/>
            <person name="Kono T."/>
            <person name="Mallez S."/>
            <person name="Becker A."/>
            <person name="Gohl D.M."/>
            <person name="Silverstein K.A.T."/>
            <person name="Koren S."/>
            <person name="Bechman K.B."/>
            <person name="Herman A."/>
            <person name="Abrahante J.E."/>
            <person name="Garbe J."/>
        </authorList>
    </citation>
    <scope>NUCLEOTIDE SEQUENCE</scope>
    <source>
        <strain evidence="12">Duluth1</strain>
        <tissue evidence="12">Whole animal</tissue>
    </source>
</reference>
<evidence type="ECO:0000313" key="12">
    <source>
        <dbReference type="EMBL" id="KAH3874274.1"/>
    </source>
</evidence>
<feature type="domain" description="C2H2-type" evidence="11">
    <location>
        <begin position="392"/>
        <end position="420"/>
    </location>
</feature>
<evidence type="ECO:0000256" key="8">
    <source>
        <dbReference type="ARBA" id="ARBA00023242"/>
    </source>
</evidence>
<evidence type="ECO:0000256" key="9">
    <source>
        <dbReference type="PROSITE-ProRule" id="PRU00042"/>
    </source>
</evidence>
<dbReference type="FunFam" id="3.30.160.60:FF:000005">
    <property type="entry name" value="Zinc finger protein 14 homolog"/>
    <property type="match status" value="1"/>
</dbReference>
<feature type="domain" description="C2H2-type" evidence="11">
    <location>
        <begin position="533"/>
        <end position="561"/>
    </location>
</feature>
<keyword evidence="4 9" id="KW-0863">Zinc-finger</keyword>
<dbReference type="PANTHER" id="PTHR47772">
    <property type="entry name" value="ZINC FINGER PROTEIN 200"/>
    <property type="match status" value="1"/>
</dbReference>
<keyword evidence="2" id="KW-0479">Metal-binding</keyword>
<comment type="caution">
    <text evidence="12">The sequence shown here is derived from an EMBL/GenBank/DDBJ whole genome shotgun (WGS) entry which is preliminary data.</text>
</comment>
<dbReference type="Proteomes" id="UP000828390">
    <property type="component" value="Unassembled WGS sequence"/>
</dbReference>
<dbReference type="AlphaFoldDB" id="A0A9D4RMX3"/>
<keyword evidence="6" id="KW-0805">Transcription regulation</keyword>
<evidence type="ECO:0000256" key="4">
    <source>
        <dbReference type="ARBA" id="ARBA00022771"/>
    </source>
</evidence>
<dbReference type="OrthoDB" id="6161988at2759"/>
<feature type="domain" description="C2H2-type" evidence="11">
    <location>
        <begin position="479"/>
        <end position="501"/>
    </location>
</feature>
<reference evidence="12" key="1">
    <citation type="journal article" date="2019" name="bioRxiv">
        <title>The Genome of the Zebra Mussel, Dreissena polymorpha: A Resource for Invasive Species Research.</title>
        <authorList>
            <person name="McCartney M.A."/>
            <person name="Auch B."/>
            <person name="Kono T."/>
            <person name="Mallez S."/>
            <person name="Zhang Y."/>
            <person name="Obille A."/>
            <person name="Becker A."/>
            <person name="Abrahante J.E."/>
            <person name="Garbe J."/>
            <person name="Badalamenti J.P."/>
            <person name="Herman A."/>
            <person name="Mangelson H."/>
            <person name="Liachko I."/>
            <person name="Sullivan S."/>
            <person name="Sone E.D."/>
            <person name="Koren S."/>
            <person name="Silverstein K.A.T."/>
            <person name="Beckman K.B."/>
            <person name="Gohl D.M."/>
        </authorList>
    </citation>
    <scope>NUCLEOTIDE SEQUENCE</scope>
    <source>
        <strain evidence="12">Duluth1</strain>
        <tissue evidence="12">Whole animal</tissue>
    </source>
</reference>
<dbReference type="SUPFAM" id="SSF57667">
    <property type="entry name" value="beta-beta-alpha zinc fingers"/>
    <property type="match status" value="3"/>
</dbReference>
<keyword evidence="5" id="KW-0862">Zinc</keyword>
<dbReference type="SMART" id="SM00355">
    <property type="entry name" value="ZnF_C2H2"/>
    <property type="match status" value="8"/>
</dbReference>
<evidence type="ECO:0000256" key="6">
    <source>
        <dbReference type="ARBA" id="ARBA00023015"/>
    </source>
</evidence>
<sequence>MMHVCIAETLLPHSHNALEYICGECGVAYTTICQLHDHLLSHGMGGSYIFDHMLLTAFTRLDTACVGVQTDESQVGYFQIANFKKKYLKRVNKGSDEVEHTDIKMDYQCGDYINELNGTKRKAGMGNRQGETSKNDTSNYLSKQPKHMASHSEAKQITTTENNSLNEKEITCTLVKDNDIMLATKNENIACASDDGFVNESNTDSSTPHVADDHRNSERYLKKENVGNDACDDQYNSLGQHFTVSIVKIGSSWEKGLANNTGTVTVSGTCFLPSEWVNDKAEHRIINHSERDQGPGTEMAQNSMSEIVTKSCGLVKWSRISSGRKDLTHGNNEDDRKEKNNTVNMKEEHKCLGKIQINKPRSDLLCETCGIQISTRQNLEGHVNNHRKYQPYICERCGFKFKSNKMLKRHQDYVHSEKLYDCYKCSQSFQNRRMYDSHIYKFHKEKNKQKFICSECNKSFASKHWLGNHQAIHDGEKKFKCCHCDKKFKLKCYLQIHEKSHLRAFKCDQCWRTFSHNSALIRHKKIHTNTKDFVCHLCERGFIQKTPYWVHMEKHHDLSRDQLLAQFARKQ</sequence>
<proteinExistence type="predicted"/>
<name>A0A9D4RMX3_DREPO</name>
<feature type="region of interest" description="Disordered" evidence="10">
    <location>
        <begin position="120"/>
        <end position="161"/>
    </location>
</feature>
<evidence type="ECO:0000313" key="13">
    <source>
        <dbReference type="Proteomes" id="UP000828390"/>
    </source>
</evidence>
<comment type="subcellular location">
    <subcellularLocation>
        <location evidence="1">Nucleus</location>
    </subcellularLocation>
</comment>
<keyword evidence="13" id="KW-1185">Reference proteome</keyword>
<dbReference type="GO" id="GO:0008270">
    <property type="term" value="F:zinc ion binding"/>
    <property type="evidence" value="ECO:0007669"/>
    <property type="project" value="UniProtKB-KW"/>
</dbReference>
<dbReference type="InterPro" id="IPR036236">
    <property type="entry name" value="Znf_C2H2_sf"/>
</dbReference>
<keyword evidence="7" id="KW-0804">Transcription</keyword>
<dbReference type="Pfam" id="PF00096">
    <property type="entry name" value="zf-C2H2"/>
    <property type="match status" value="3"/>
</dbReference>
<organism evidence="12 13">
    <name type="scientific">Dreissena polymorpha</name>
    <name type="common">Zebra mussel</name>
    <name type="synonym">Mytilus polymorpha</name>
    <dbReference type="NCBI Taxonomy" id="45954"/>
    <lineage>
        <taxon>Eukaryota</taxon>
        <taxon>Metazoa</taxon>
        <taxon>Spiralia</taxon>
        <taxon>Lophotrochozoa</taxon>
        <taxon>Mollusca</taxon>
        <taxon>Bivalvia</taxon>
        <taxon>Autobranchia</taxon>
        <taxon>Heteroconchia</taxon>
        <taxon>Euheterodonta</taxon>
        <taxon>Imparidentia</taxon>
        <taxon>Neoheterodontei</taxon>
        <taxon>Myida</taxon>
        <taxon>Dreissenoidea</taxon>
        <taxon>Dreissenidae</taxon>
        <taxon>Dreissena</taxon>
    </lineage>
</organism>
<dbReference type="Gene3D" id="3.30.160.60">
    <property type="entry name" value="Classic Zinc Finger"/>
    <property type="match status" value="4"/>
</dbReference>
<dbReference type="InterPro" id="IPR013087">
    <property type="entry name" value="Znf_C2H2_type"/>
</dbReference>
<dbReference type="GO" id="GO:0005634">
    <property type="term" value="C:nucleus"/>
    <property type="evidence" value="ECO:0007669"/>
    <property type="project" value="UniProtKB-SubCell"/>
</dbReference>
<feature type="domain" description="C2H2-type" evidence="11">
    <location>
        <begin position="451"/>
        <end position="478"/>
    </location>
</feature>
<keyword evidence="3" id="KW-0677">Repeat</keyword>
<evidence type="ECO:0000256" key="5">
    <source>
        <dbReference type="ARBA" id="ARBA00022833"/>
    </source>
</evidence>
<evidence type="ECO:0000256" key="2">
    <source>
        <dbReference type="ARBA" id="ARBA00022723"/>
    </source>
</evidence>
<dbReference type="EMBL" id="JAIWYP010000002">
    <property type="protein sequence ID" value="KAH3874274.1"/>
    <property type="molecule type" value="Genomic_DNA"/>
</dbReference>
<evidence type="ECO:0000256" key="10">
    <source>
        <dbReference type="SAM" id="MobiDB-lite"/>
    </source>
</evidence>
<evidence type="ECO:0000256" key="3">
    <source>
        <dbReference type="ARBA" id="ARBA00022737"/>
    </source>
</evidence>
<feature type="domain" description="C2H2-type" evidence="11">
    <location>
        <begin position="364"/>
        <end position="391"/>
    </location>
</feature>
<dbReference type="PROSITE" id="PS50157">
    <property type="entry name" value="ZINC_FINGER_C2H2_2"/>
    <property type="match status" value="8"/>
</dbReference>
<gene>
    <name evidence="12" type="ORF">DPMN_037516</name>
</gene>
<feature type="compositionally biased region" description="Polar residues" evidence="10">
    <location>
        <begin position="129"/>
        <end position="142"/>
    </location>
</feature>
<evidence type="ECO:0000256" key="7">
    <source>
        <dbReference type="ARBA" id="ARBA00023163"/>
    </source>
</evidence>
<dbReference type="PANTHER" id="PTHR47772:SF13">
    <property type="entry name" value="GASTRULA ZINC FINGER PROTEIN XLCGF49.1-LIKE-RELATED"/>
    <property type="match status" value="1"/>
</dbReference>
<feature type="domain" description="C2H2-type" evidence="11">
    <location>
        <begin position="20"/>
        <end position="42"/>
    </location>
</feature>
<evidence type="ECO:0000256" key="1">
    <source>
        <dbReference type="ARBA" id="ARBA00004123"/>
    </source>
</evidence>
<evidence type="ECO:0000259" key="11">
    <source>
        <dbReference type="PROSITE" id="PS50157"/>
    </source>
</evidence>
<feature type="domain" description="C2H2-type" evidence="11">
    <location>
        <begin position="505"/>
        <end position="532"/>
    </location>
</feature>
<dbReference type="PROSITE" id="PS00028">
    <property type="entry name" value="ZINC_FINGER_C2H2_1"/>
    <property type="match status" value="7"/>
</dbReference>
<protein>
    <recommendedName>
        <fullName evidence="11">C2H2-type domain-containing protein</fullName>
    </recommendedName>
</protein>
<accession>A0A9D4RMX3</accession>
<dbReference type="InterPro" id="IPR050636">
    <property type="entry name" value="C2H2-ZF_domain-containing"/>
</dbReference>
<keyword evidence="8" id="KW-0539">Nucleus</keyword>
<feature type="domain" description="C2H2-type" evidence="11">
    <location>
        <begin position="420"/>
        <end position="448"/>
    </location>
</feature>